<keyword evidence="4" id="KW-1185">Reference proteome</keyword>
<evidence type="ECO:0000313" key="4">
    <source>
        <dbReference type="Proteomes" id="UP000019202"/>
    </source>
</evidence>
<dbReference type="GO" id="GO:0016787">
    <property type="term" value="F:hydrolase activity"/>
    <property type="evidence" value="ECO:0007669"/>
    <property type="project" value="InterPro"/>
</dbReference>
<evidence type="ECO:0000256" key="1">
    <source>
        <dbReference type="SAM" id="SignalP"/>
    </source>
</evidence>
<dbReference type="STRING" id="1427518.XSR1_80109"/>
<dbReference type="Gene3D" id="3.60.21.10">
    <property type="match status" value="1"/>
</dbReference>
<dbReference type="InterPro" id="IPR004843">
    <property type="entry name" value="Calcineurin-like_PHP"/>
</dbReference>
<dbReference type="EMBL" id="CBXF010000143">
    <property type="protein sequence ID" value="CDL85611.1"/>
    <property type="molecule type" value="Genomic_DNA"/>
</dbReference>
<gene>
    <name evidence="3" type="ORF">XSR1_80109</name>
</gene>
<dbReference type="InterPro" id="IPR051918">
    <property type="entry name" value="STPP_CPPED1"/>
</dbReference>
<dbReference type="PANTHER" id="PTHR43143">
    <property type="entry name" value="METALLOPHOSPHOESTERASE, CALCINEURIN SUPERFAMILY"/>
    <property type="match status" value="1"/>
</dbReference>
<name>W1J6W9_9GAMM</name>
<feature type="chain" id="PRO_5004803940" description="Calcineurin-like phosphoesterase domain-containing protein" evidence="1">
    <location>
        <begin position="26"/>
        <end position="485"/>
    </location>
</feature>
<evidence type="ECO:0000313" key="3">
    <source>
        <dbReference type="EMBL" id="CDL85611.1"/>
    </source>
</evidence>
<evidence type="ECO:0000259" key="2">
    <source>
        <dbReference type="Pfam" id="PF00149"/>
    </source>
</evidence>
<keyword evidence="1" id="KW-0732">Signal</keyword>
<dbReference type="SUPFAM" id="SSF56300">
    <property type="entry name" value="Metallo-dependent phosphatases"/>
    <property type="match status" value="1"/>
</dbReference>
<dbReference type="InterPro" id="IPR029052">
    <property type="entry name" value="Metallo-depent_PP-like"/>
</dbReference>
<organism evidence="3 4">
    <name type="scientific">Xenorhabdus szentirmaii DSM 16338</name>
    <dbReference type="NCBI Taxonomy" id="1427518"/>
    <lineage>
        <taxon>Bacteria</taxon>
        <taxon>Pseudomonadati</taxon>
        <taxon>Pseudomonadota</taxon>
        <taxon>Gammaproteobacteria</taxon>
        <taxon>Enterobacterales</taxon>
        <taxon>Morganellaceae</taxon>
        <taxon>Xenorhabdus</taxon>
    </lineage>
</organism>
<dbReference type="Pfam" id="PF00149">
    <property type="entry name" value="Metallophos"/>
    <property type="match status" value="1"/>
</dbReference>
<reference evidence="3" key="1">
    <citation type="submission" date="2013-11" db="EMBL/GenBank/DDBJ databases">
        <title>Draft genome sequence and annotation of the entomopathogenic bacteria, Xenorhabdus cabanillasi strain JM26 and Xenorhabdus szentirmai strain DSM 16338.</title>
        <authorList>
            <person name="Gualtieri M."/>
            <person name="Ogier J.C."/>
            <person name="Pages S."/>
            <person name="Givaudan A."/>
            <person name="Gaudriault S."/>
        </authorList>
    </citation>
    <scope>NUCLEOTIDE SEQUENCE [LARGE SCALE GENOMIC DNA]</scope>
    <source>
        <strain evidence="3">DSM 16338</strain>
    </source>
</reference>
<sequence>MKISIKFILNICTLFICVISQQSFSSPCLAPAPSPVPSTDYLKEFVTFINKSDKNLFLDQNKKQELSAGAWTIMPPTEIPAKTTVNFSYESIGAGSEGMYSFLHYKVEDENTPLEIFINSSKRKTIKIYTIPKNEYPTGIINCTPPHYQLARYITLTFKGNDRSDDYNIAIMSDPQPWRLNKLKWDSNAPESQKPWERVNNDVVRSINTSNSTYRFKFGIINGDITEFGRKSTWDSFYDVYNKLAFPYYIGLGNHDIFNNLNDCWEFSEISYGNNGCAAYSLMQMADKIQKYKSELFNHNINADISGKTGSYAYSWDEHNIHYVQLQYYPTYKLDIGLISPIKMTSSLEWLEQDLIKAAKNGKVSIINFHDGTDKYEENSSDEEKVKLIHLINNYNVMAVFLGHTHKVNGDRLDPPLFGKARIYNSGALFQGDFLITHVNGKCIYVTAFKGNADSIPEFYRDYPAICSSDSHATAEETLPEIEEL</sequence>
<dbReference type="PANTHER" id="PTHR43143:SF1">
    <property type="entry name" value="SERINE_THREONINE-PROTEIN PHOSPHATASE CPPED1"/>
    <property type="match status" value="1"/>
</dbReference>
<comment type="caution">
    <text evidence="3">The sequence shown here is derived from an EMBL/GenBank/DDBJ whole genome shotgun (WGS) entry which is preliminary data.</text>
</comment>
<accession>W1J6W9</accession>
<dbReference type="RefSeq" id="WP_051462639.1">
    <property type="nucleotide sequence ID" value="NZ_CAWLWS010000143.1"/>
</dbReference>
<proteinExistence type="predicted"/>
<dbReference type="AlphaFoldDB" id="W1J6W9"/>
<protein>
    <recommendedName>
        <fullName evidence="2">Calcineurin-like phosphoesterase domain-containing protein</fullName>
    </recommendedName>
</protein>
<dbReference type="OrthoDB" id="9784378at2"/>
<feature type="domain" description="Calcineurin-like phosphoesterase" evidence="2">
    <location>
        <begin position="169"/>
        <end position="407"/>
    </location>
</feature>
<feature type="signal peptide" evidence="1">
    <location>
        <begin position="1"/>
        <end position="25"/>
    </location>
</feature>
<dbReference type="Proteomes" id="UP000019202">
    <property type="component" value="Unassembled WGS sequence"/>
</dbReference>
<dbReference type="Gene3D" id="2.60.270.50">
    <property type="match status" value="1"/>
</dbReference>